<evidence type="ECO:0000256" key="1">
    <source>
        <dbReference type="ARBA" id="ARBA00023125"/>
    </source>
</evidence>
<keyword evidence="7" id="KW-1185">Reference proteome</keyword>
<dbReference type="Pfam" id="PF00505">
    <property type="entry name" value="HMG_box"/>
    <property type="match status" value="1"/>
</dbReference>
<feature type="region of interest" description="Disordered" evidence="4">
    <location>
        <begin position="328"/>
        <end position="366"/>
    </location>
</feature>
<dbReference type="EMBL" id="WUBL01000121">
    <property type="protein sequence ID" value="KAF2965260.1"/>
    <property type="molecule type" value="Genomic_DNA"/>
</dbReference>
<evidence type="ECO:0000259" key="5">
    <source>
        <dbReference type="PROSITE" id="PS50118"/>
    </source>
</evidence>
<gene>
    <name evidence="6" type="ORF">GQX73_g8316</name>
</gene>
<dbReference type="Gene3D" id="1.10.30.10">
    <property type="entry name" value="High mobility group box domain"/>
    <property type="match status" value="1"/>
</dbReference>
<dbReference type="GO" id="GO:0005634">
    <property type="term" value="C:nucleus"/>
    <property type="evidence" value="ECO:0007669"/>
    <property type="project" value="UniProtKB-UniRule"/>
</dbReference>
<dbReference type="PANTHER" id="PTHR10270:SF161">
    <property type="entry name" value="SEX-DETERMINING REGION Y PROTEIN"/>
    <property type="match status" value="1"/>
</dbReference>
<feature type="region of interest" description="Disordered" evidence="4">
    <location>
        <begin position="126"/>
        <end position="183"/>
    </location>
</feature>
<feature type="DNA-binding region" description="HMG box" evidence="3">
    <location>
        <begin position="179"/>
        <end position="247"/>
    </location>
</feature>
<accession>A0A7C8IJS7</accession>
<dbReference type="GO" id="GO:0000978">
    <property type="term" value="F:RNA polymerase II cis-regulatory region sequence-specific DNA binding"/>
    <property type="evidence" value="ECO:0007669"/>
    <property type="project" value="TreeGrafter"/>
</dbReference>
<dbReference type="SUPFAM" id="SSF47095">
    <property type="entry name" value="HMG-box"/>
    <property type="match status" value="1"/>
</dbReference>
<feature type="compositionally biased region" description="Basic and acidic residues" evidence="4">
    <location>
        <begin position="239"/>
        <end position="252"/>
    </location>
</feature>
<feature type="region of interest" description="Disordered" evidence="4">
    <location>
        <begin position="239"/>
        <end position="290"/>
    </location>
</feature>
<dbReference type="OrthoDB" id="6247875at2759"/>
<evidence type="ECO:0000256" key="2">
    <source>
        <dbReference type="ARBA" id="ARBA00023163"/>
    </source>
</evidence>
<proteinExistence type="predicted"/>
<dbReference type="GO" id="GO:0030154">
    <property type="term" value="P:cell differentiation"/>
    <property type="evidence" value="ECO:0007669"/>
    <property type="project" value="TreeGrafter"/>
</dbReference>
<feature type="compositionally biased region" description="Polar residues" evidence="4">
    <location>
        <begin position="171"/>
        <end position="181"/>
    </location>
</feature>
<dbReference type="PANTHER" id="PTHR10270">
    <property type="entry name" value="SOX TRANSCRIPTION FACTOR"/>
    <property type="match status" value="1"/>
</dbReference>
<dbReference type="PROSITE" id="PS50118">
    <property type="entry name" value="HMG_BOX_2"/>
    <property type="match status" value="1"/>
</dbReference>
<dbReference type="SMART" id="SM00398">
    <property type="entry name" value="HMG"/>
    <property type="match status" value="1"/>
</dbReference>
<feature type="compositionally biased region" description="Low complexity" evidence="4">
    <location>
        <begin position="275"/>
        <end position="290"/>
    </location>
</feature>
<keyword evidence="2" id="KW-0804">Transcription</keyword>
<evidence type="ECO:0000313" key="7">
    <source>
        <dbReference type="Proteomes" id="UP000481858"/>
    </source>
</evidence>
<feature type="compositionally biased region" description="Basic and acidic residues" evidence="4">
    <location>
        <begin position="338"/>
        <end position="351"/>
    </location>
</feature>
<keyword evidence="1 3" id="KW-0238">DNA-binding</keyword>
<comment type="caution">
    <text evidence="6">The sequence shown here is derived from an EMBL/GenBank/DDBJ whole genome shotgun (WGS) entry which is preliminary data.</text>
</comment>
<dbReference type="InterPro" id="IPR036910">
    <property type="entry name" value="HMG_box_dom_sf"/>
</dbReference>
<organism evidence="6 7">
    <name type="scientific">Xylaria multiplex</name>
    <dbReference type="NCBI Taxonomy" id="323545"/>
    <lineage>
        <taxon>Eukaryota</taxon>
        <taxon>Fungi</taxon>
        <taxon>Dikarya</taxon>
        <taxon>Ascomycota</taxon>
        <taxon>Pezizomycotina</taxon>
        <taxon>Sordariomycetes</taxon>
        <taxon>Xylariomycetidae</taxon>
        <taxon>Xylariales</taxon>
        <taxon>Xylariaceae</taxon>
        <taxon>Xylaria</taxon>
    </lineage>
</organism>
<name>A0A7C8IJS7_9PEZI</name>
<dbReference type="Proteomes" id="UP000481858">
    <property type="component" value="Unassembled WGS sequence"/>
</dbReference>
<feature type="compositionally biased region" description="Polar residues" evidence="4">
    <location>
        <begin position="126"/>
        <end position="164"/>
    </location>
</feature>
<dbReference type="GO" id="GO:0001228">
    <property type="term" value="F:DNA-binding transcription activator activity, RNA polymerase II-specific"/>
    <property type="evidence" value="ECO:0007669"/>
    <property type="project" value="TreeGrafter"/>
</dbReference>
<evidence type="ECO:0000256" key="3">
    <source>
        <dbReference type="PROSITE-ProRule" id="PRU00267"/>
    </source>
</evidence>
<dbReference type="AlphaFoldDB" id="A0A7C8IJS7"/>
<sequence length="401" mass="44493">MDFRRVELATLWAEASIQLNGFVKTIKLTGRSFGMLGPDGETYFGREAATLLGKNTEFLGDASNPSRVYLGNPIDIERETNGVIHEVPGSRLRIVRPGIGGGPTHKNAANYLGISMTGMNEQLTFNASGHHASNNPMTPVSARSQGSPGSSFQIPGGQSASATSGDDGEGLQTNRENNVKQPPNGFVLWRMEYSKMLRQQNPNLHQTVISSMSKEAWAKMPKSEKKALCERAQVAMEEFKKTHPDHFKDRAAASKRRKAQNQDDQSRPKRQKTTQKLPAQQPQQPLLSPVQQMQDQIVYQAPMDQMEMIQPQLSAGKEKVMQIQDNNGSQIQEEQPEGVDKAQETPLRNDEPFENQNNQEAQAPEDDLSSLFGDVTNSFSFDDLIDFGHIYGEGNTYNETI</sequence>
<feature type="domain" description="HMG box" evidence="5">
    <location>
        <begin position="179"/>
        <end position="247"/>
    </location>
</feature>
<dbReference type="InterPro" id="IPR009071">
    <property type="entry name" value="HMG_box_dom"/>
</dbReference>
<reference evidence="6 7" key="1">
    <citation type="submission" date="2019-12" db="EMBL/GenBank/DDBJ databases">
        <title>Draft genome sequence of the ascomycete Xylaria multiplex DSM 110363.</title>
        <authorList>
            <person name="Buettner E."/>
            <person name="Kellner H."/>
        </authorList>
    </citation>
    <scope>NUCLEOTIDE SEQUENCE [LARGE SCALE GENOMIC DNA]</scope>
    <source>
        <strain evidence="6 7">DSM 110363</strain>
    </source>
</reference>
<evidence type="ECO:0000256" key="4">
    <source>
        <dbReference type="SAM" id="MobiDB-lite"/>
    </source>
</evidence>
<dbReference type="InterPro" id="IPR050140">
    <property type="entry name" value="SRY-related_HMG-box_TF-like"/>
</dbReference>
<protein>
    <recommendedName>
        <fullName evidence="5">HMG box domain-containing protein</fullName>
    </recommendedName>
</protein>
<dbReference type="InParanoid" id="A0A7C8IJS7"/>
<evidence type="ECO:0000313" key="6">
    <source>
        <dbReference type="EMBL" id="KAF2965260.1"/>
    </source>
</evidence>
<keyword evidence="3" id="KW-0539">Nucleus</keyword>